<dbReference type="SUPFAM" id="SSF53474">
    <property type="entry name" value="alpha/beta-Hydrolases"/>
    <property type="match status" value="1"/>
</dbReference>
<dbReference type="AlphaFoldDB" id="A0A081RZN2"/>
<dbReference type="Proteomes" id="UP000028002">
    <property type="component" value="Unassembled WGS sequence"/>
</dbReference>
<gene>
    <name evidence="1" type="ORF">MEG1DRAFT_01170</name>
</gene>
<reference evidence="1 2" key="1">
    <citation type="submission" date="2014-03" db="EMBL/GenBank/DDBJ databases">
        <title>Draft Genome of Photorhabdus temperata Meg1.</title>
        <authorList>
            <person name="Hurst S.G.IV."/>
            <person name="Morris K."/>
            <person name="Thomas K."/>
            <person name="Tisa L.S."/>
        </authorList>
    </citation>
    <scope>NUCLEOTIDE SEQUENCE [LARGE SCALE GENOMIC DNA]</scope>
    <source>
        <strain evidence="1 2">Meg1</strain>
    </source>
</reference>
<name>A0A081RZN2_PHOTE</name>
<dbReference type="PATRIC" id="fig|1393735.3.peg.1208"/>
<proteinExistence type="predicted"/>
<protein>
    <recommendedName>
        <fullName evidence="3">PGAP1-like protein</fullName>
    </recommendedName>
</protein>
<dbReference type="EMBL" id="JGVH01000016">
    <property type="protein sequence ID" value="KER04135.1"/>
    <property type="molecule type" value="Genomic_DNA"/>
</dbReference>
<accession>A0A081RZN2</accession>
<evidence type="ECO:0000313" key="2">
    <source>
        <dbReference type="Proteomes" id="UP000028002"/>
    </source>
</evidence>
<dbReference type="RefSeq" id="WP_235184688.1">
    <property type="nucleotide sequence ID" value="NZ_CAWLUD010000016.1"/>
</dbReference>
<dbReference type="Gene3D" id="3.40.50.1820">
    <property type="entry name" value="alpha/beta hydrolase"/>
    <property type="match status" value="1"/>
</dbReference>
<evidence type="ECO:0000313" key="1">
    <source>
        <dbReference type="EMBL" id="KER04135.1"/>
    </source>
</evidence>
<evidence type="ECO:0008006" key="3">
    <source>
        <dbReference type="Google" id="ProtNLM"/>
    </source>
</evidence>
<comment type="caution">
    <text evidence="1">The sequence shown here is derived from an EMBL/GenBank/DDBJ whole genome shotgun (WGS) entry which is preliminary data.</text>
</comment>
<sequence length="101" mass="11560">MLDDERLVFEYRMEGQGKKTARQQLIGQNLGAEWGEEPLTTEEVGHSYRFMYPVHVMGYNWLQSNEDSAKKLAKYVDKVLAFYGKRCAANKVILVTHSMGG</sequence>
<dbReference type="InterPro" id="IPR029058">
    <property type="entry name" value="AB_hydrolase_fold"/>
</dbReference>
<organism evidence="1 2">
    <name type="scientific">Photorhabdus temperata subsp. temperata Meg1</name>
    <dbReference type="NCBI Taxonomy" id="1393735"/>
    <lineage>
        <taxon>Bacteria</taxon>
        <taxon>Pseudomonadati</taxon>
        <taxon>Pseudomonadota</taxon>
        <taxon>Gammaproteobacteria</taxon>
        <taxon>Enterobacterales</taxon>
        <taxon>Morganellaceae</taxon>
        <taxon>Photorhabdus</taxon>
    </lineage>
</organism>